<accession>A0ABM1ILM8</accession>
<gene>
    <name evidence="4" type="primary">LOC107068840</name>
</gene>
<reference evidence="4" key="1">
    <citation type="submission" date="2025-08" db="UniProtKB">
        <authorList>
            <consortium name="RefSeq"/>
        </authorList>
    </citation>
    <scope>IDENTIFICATION</scope>
    <source>
        <tissue evidence="4">Whole body</tissue>
    </source>
</reference>
<proteinExistence type="predicted"/>
<keyword evidence="3" id="KW-1185">Reference proteome</keyword>
<dbReference type="PANTHER" id="PTHR10219">
    <property type="entry name" value="GLYCOLIPID TRANSFER PROTEIN-RELATED"/>
    <property type="match status" value="1"/>
</dbReference>
<dbReference type="Gene3D" id="1.10.3520.10">
    <property type="entry name" value="Glycolipid transfer protein"/>
    <property type="match status" value="1"/>
</dbReference>
<feature type="domain" description="Glycolipid transfer protein" evidence="2">
    <location>
        <begin position="28"/>
        <end position="170"/>
    </location>
</feature>
<sequence>MALTSDERITNTLSINKIHFPDIIDDKISTEKFLDASRGVVEIVEKFGKLFAPVKHDIEGNVKKLNNKYFIDKERHNTLQDMILLEKEQGETIIATDALMWLRRCLYMILLFFEKIVEDHNAGRATDDMVAFLKEAYKLSLEPYHGWMLQQLFGLLSRTVPAREQLLKIIANGEDVKDEIIIRDMEVYLKSLRLNVENLQAFYETHELEETVKV</sequence>
<keyword evidence="1" id="KW-0813">Transport</keyword>
<evidence type="ECO:0000313" key="4">
    <source>
        <dbReference type="RefSeq" id="XP_015181115.1"/>
    </source>
</evidence>
<dbReference type="InterPro" id="IPR014830">
    <property type="entry name" value="Glycolipid_transfer_prot_dom"/>
</dbReference>
<dbReference type="SUPFAM" id="SSF110004">
    <property type="entry name" value="Glycolipid transfer protein, GLTP"/>
    <property type="match status" value="1"/>
</dbReference>
<dbReference type="GeneID" id="107068840"/>
<evidence type="ECO:0000259" key="2">
    <source>
        <dbReference type="Pfam" id="PF08718"/>
    </source>
</evidence>
<evidence type="ECO:0000256" key="1">
    <source>
        <dbReference type="ARBA" id="ARBA00022448"/>
    </source>
</evidence>
<protein>
    <submittedName>
        <fullName evidence="4">Pleckstrin homology domain-containing family A member 8</fullName>
    </submittedName>
</protein>
<dbReference type="RefSeq" id="XP_015181115.1">
    <property type="nucleotide sequence ID" value="XM_015325629.1"/>
</dbReference>
<dbReference type="Pfam" id="PF08718">
    <property type="entry name" value="GLTP"/>
    <property type="match status" value="1"/>
</dbReference>
<dbReference type="InterPro" id="IPR036497">
    <property type="entry name" value="GLTP_sf"/>
</dbReference>
<evidence type="ECO:0000313" key="3">
    <source>
        <dbReference type="Proteomes" id="UP000694924"/>
    </source>
</evidence>
<dbReference type="PANTHER" id="PTHR10219:SF25">
    <property type="entry name" value="PLECKSTRIN HOMOLOGY DOMAIN-CONTAINING FAMILY A MEMBER 8"/>
    <property type="match status" value="1"/>
</dbReference>
<name>A0ABM1ILM8_POLDO</name>
<dbReference type="Proteomes" id="UP000694924">
    <property type="component" value="Unplaced"/>
</dbReference>
<organism evidence="3 4">
    <name type="scientific">Polistes dominula</name>
    <name type="common">European paper wasp</name>
    <name type="synonym">Vespa dominula</name>
    <dbReference type="NCBI Taxonomy" id="743375"/>
    <lineage>
        <taxon>Eukaryota</taxon>
        <taxon>Metazoa</taxon>
        <taxon>Ecdysozoa</taxon>
        <taxon>Arthropoda</taxon>
        <taxon>Hexapoda</taxon>
        <taxon>Insecta</taxon>
        <taxon>Pterygota</taxon>
        <taxon>Neoptera</taxon>
        <taxon>Endopterygota</taxon>
        <taxon>Hymenoptera</taxon>
        <taxon>Apocrita</taxon>
        <taxon>Aculeata</taxon>
        <taxon>Vespoidea</taxon>
        <taxon>Vespidae</taxon>
        <taxon>Polistinae</taxon>
        <taxon>Polistini</taxon>
        <taxon>Polistes</taxon>
    </lineage>
</organism>